<evidence type="ECO:0000256" key="3">
    <source>
        <dbReference type="ARBA" id="ARBA00023015"/>
    </source>
</evidence>
<protein>
    <submittedName>
        <fullName evidence="9">Twistrelated protein 2like [Anolis carolinensis]</fullName>
    </submittedName>
</protein>
<evidence type="ECO:0000259" key="8">
    <source>
        <dbReference type="PROSITE" id="PS50888"/>
    </source>
</evidence>
<keyword evidence="5" id="KW-0804">Transcription</keyword>
<keyword evidence="1" id="KW-0217">Developmental protein</keyword>
<evidence type="ECO:0000256" key="2">
    <source>
        <dbReference type="ARBA" id="ARBA00022782"/>
    </source>
</evidence>
<dbReference type="AlphaFoldDB" id="A0A0K2U139"/>
<dbReference type="EMBL" id="HACA01014623">
    <property type="protein sequence ID" value="CDW31984.1"/>
    <property type="molecule type" value="Transcribed_RNA"/>
</dbReference>
<evidence type="ECO:0000256" key="5">
    <source>
        <dbReference type="ARBA" id="ARBA00023163"/>
    </source>
</evidence>
<feature type="compositionally biased region" description="Polar residues" evidence="7">
    <location>
        <begin position="26"/>
        <end position="43"/>
    </location>
</feature>
<keyword evidence="2" id="KW-0221">Differentiation</keyword>
<dbReference type="InterPro" id="IPR011598">
    <property type="entry name" value="bHLH_dom"/>
</dbReference>
<keyword evidence="4" id="KW-0238">DNA-binding</keyword>
<dbReference type="SMART" id="SM00353">
    <property type="entry name" value="HLH"/>
    <property type="match status" value="1"/>
</dbReference>
<dbReference type="GO" id="GO:0030154">
    <property type="term" value="P:cell differentiation"/>
    <property type="evidence" value="ECO:0007669"/>
    <property type="project" value="UniProtKB-KW"/>
</dbReference>
<keyword evidence="3" id="KW-0805">Transcription regulation</keyword>
<feature type="compositionally biased region" description="Basic residues" evidence="7">
    <location>
        <begin position="109"/>
        <end position="119"/>
    </location>
</feature>
<dbReference type="Gene3D" id="4.10.280.10">
    <property type="entry name" value="Helix-loop-helix DNA-binding domain"/>
    <property type="match status" value="1"/>
</dbReference>
<feature type="region of interest" description="Disordered" evidence="7">
    <location>
        <begin position="93"/>
        <end position="134"/>
    </location>
</feature>
<dbReference type="GO" id="GO:0000977">
    <property type="term" value="F:RNA polymerase II transcription regulatory region sequence-specific DNA binding"/>
    <property type="evidence" value="ECO:0007669"/>
    <property type="project" value="TreeGrafter"/>
</dbReference>
<organism evidence="9">
    <name type="scientific">Lepeophtheirus salmonis</name>
    <name type="common">Salmon louse</name>
    <name type="synonym">Caligus salmonis</name>
    <dbReference type="NCBI Taxonomy" id="72036"/>
    <lineage>
        <taxon>Eukaryota</taxon>
        <taxon>Metazoa</taxon>
        <taxon>Ecdysozoa</taxon>
        <taxon>Arthropoda</taxon>
        <taxon>Crustacea</taxon>
        <taxon>Multicrustacea</taxon>
        <taxon>Hexanauplia</taxon>
        <taxon>Copepoda</taxon>
        <taxon>Siphonostomatoida</taxon>
        <taxon>Caligidae</taxon>
        <taxon>Lepeophtheirus</taxon>
    </lineage>
</organism>
<dbReference type="Pfam" id="PF00010">
    <property type="entry name" value="HLH"/>
    <property type="match status" value="1"/>
</dbReference>
<dbReference type="GO" id="GO:0046983">
    <property type="term" value="F:protein dimerization activity"/>
    <property type="evidence" value="ECO:0007669"/>
    <property type="project" value="InterPro"/>
</dbReference>
<dbReference type="SUPFAM" id="SSF47459">
    <property type="entry name" value="HLH, helix-loop-helix DNA-binding domain"/>
    <property type="match status" value="1"/>
</dbReference>
<evidence type="ECO:0000256" key="4">
    <source>
        <dbReference type="ARBA" id="ARBA00023125"/>
    </source>
</evidence>
<accession>A0A0K2U139</accession>
<evidence type="ECO:0000256" key="6">
    <source>
        <dbReference type="ARBA" id="ARBA00023242"/>
    </source>
</evidence>
<proteinExistence type="predicted"/>
<sequence length="253" mass="28773">MSEILRDELIVCKLEPELSEIRDGGKSSSPPGGEVNSSNNTEEPLSLLSFHPLSSPLPDVIPLLDYSSPMDLVYGHEDYDRLLGGASLHHEDDCIESHSSSSSPITLHHPLKPGRRKRISCTDNNNVNPKKGRRKPISHDELLMQRNQANVRERQRTQSLNLAFQNLRQIIPTRPCDKLSKIQTLKLASCYINFLWQILKESVELEDNEDLKSVTTKRENLSYAFTLWRMQGEYRDTINSSNTDHEDSLSIPN</sequence>
<dbReference type="PANTHER" id="PTHR23349">
    <property type="entry name" value="BASIC HELIX-LOOP-HELIX TRANSCRIPTION FACTOR, TWIST"/>
    <property type="match status" value="1"/>
</dbReference>
<dbReference type="OrthoDB" id="8583783at2759"/>
<evidence type="ECO:0000313" key="9">
    <source>
        <dbReference type="EMBL" id="CDW31984.1"/>
    </source>
</evidence>
<dbReference type="GO" id="GO:0000981">
    <property type="term" value="F:DNA-binding transcription factor activity, RNA polymerase II-specific"/>
    <property type="evidence" value="ECO:0007669"/>
    <property type="project" value="TreeGrafter"/>
</dbReference>
<feature type="domain" description="BHLH" evidence="8">
    <location>
        <begin position="144"/>
        <end position="195"/>
    </location>
</feature>
<dbReference type="PROSITE" id="PS50888">
    <property type="entry name" value="BHLH"/>
    <property type="match status" value="1"/>
</dbReference>
<feature type="region of interest" description="Disordered" evidence="7">
    <location>
        <begin position="20"/>
        <end position="43"/>
    </location>
</feature>
<name>A0A0K2U139_LEPSM</name>
<evidence type="ECO:0000256" key="7">
    <source>
        <dbReference type="SAM" id="MobiDB-lite"/>
    </source>
</evidence>
<dbReference type="PANTHER" id="PTHR23349:SF50">
    <property type="entry name" value="PROTEIN TWIST"/>
    <property type="match status" value="1"/>
</dbReference>
<dbReference type="InterPro" id="IPR050283">
    <property type="entry name" value="E-box_TF_Regulators"/>
</dbReference>
<reference evidence="9" key="1">
    <citation type="submission" date="2014-05" db="EMBL/GenBank/DDBJ databases">
        <authorList>
            <person name="Chronopoulou M."/>
        </authorList>
    </citation>
    <scope>NUCLEOTIDE SEQUENCE</scope>
    <source>
        <tissue evidence="9">Whole organism</tissue>
    </source>
</reference>
<evidence type="ECO:0000256" key="1">
    <source>
        <dbReference type="ARBA" id="ARBA00022473"/>
    </source>
</evidence>
<dbReference type="InterPro" id="IPR036638">
    <property type="entry name" value="HLH_DNA-bd_sf"/>
</dbReference>
<keyword evidence="6" id="KW-0539">Nucleus</keyword>